<evidence type="ECO:0000256" key="3">
    <source>
        <dbReference type="ARBA" id="ARBA00022750"/>
    </source>
</evidence>
<keyword evidence="8" id="KW-1185">Reference proteome</keyword>
<dbReference type="SUPFAM" id="SSF56672">
    <property type="entry name" value="DNA/RNA polymerases"/>
    <property type="match status" value="1"/>
</dbReference>
<dbReference type="Pfam" id="PF22936">
    <property type="entry name" value="Pol_BBD"/>
    <property type="match status" value="1"/>
</dbReference>
<feature type="region of interest" description="Disordered" evidence="5">
    <location>
        <begin position="191"/>
        <end position="251"/>
    </location>
</feature>
<dbReference type="Pfam" id="PF07727">
    <property type="entry name" value="RVT_2"/>
    <property type="match status" value="1"/>
</dbReference>
<dbReference type="Gene3D" id="3.30.420.10">
    <property type="entry name" value="Ribonuclease H-like superfamily/Ribonuclease H"/>
    <property type="match status" value="1"/>
</dbReference>
<accession>A0ABQ5C1E3</accession>
<comment type="caution">
    <text evidence="7">The sequence shown here is derived from an EMBL/GenBank/DDBJ whole genome shotgun (WGS) entry which is preliminary data.</text>
</comment>
<evidence type="ECO:0000313" key="8">
    <source>
        <dbReference type="Proteomes" id="UP001151760"/>
    </source>
</evidence>
<proteinExistence type="predicted"/>
<keyword evidence="3" id="KW-0064">Aspartyl protease</keyword>
<dbReference type="Pfam" id="PF25597">
    <property type="entry name" value="SH3_retrovirus"/>
    <property type="match status" value="1"/>
</dbReference>
<dbReference type="PANTHER" id="PTHR42648:SF21">
    <property type="entry name" value="CYSTEINE-RICH RLK (RECEPTOR-LIKE PROTEIN KINASE) 8"/>
    <property type="match status" value="1"/>
</dbReference>
<dbReference type="InterPro" id="IPR057670">
    <property type="entry name" value="SH3_retrovirus"/>
</dbReference>
<evidence type="ECO:0000259" key="6">
    <source>
        <dbReference type="PROSITE" id="PS50994"/>
    </source>
</evidence>
<evidence type="ECO:0000256" key="1">
    <source>
        <dbReference type="ARBA" id="ARBA00022670"/>
    </source>
</evidence>
<dbReference type="InterPro" id="IPR036397">
    <property type="entry name" value="RNaseH_sf"/>
</dbReference>
<evidence type="ECO:0000256" key="2">
    <source>
        <dbReference type="ARBA" id="ARBA00022723"/>
    </source>
</evidence>
<gene>
    <name evidence="7" type="ORF">Tco_0878479</name>
</gene>
<protein>
    <submittedName>
        <fullName evidence="7">Retrovirus-related pol polyprotein from transposon TNT 1-94</fullName>
    </submittedName>
</protein>
<dbReference type="EMBL" id="BQNB010013745">
    <property type="protein sequence ID" value="GJT19773.1"/>
    <property type="molecule type" value="Genomic_DNA"/>
</dbReference>
<reference evidence="7" key="2">
    <citation type="submission" date="2022-01" db="EMBL/GenBank/DDBJ databases">
        <authorList>
            <person name="Yamashiro T."/>
            <person name="Shiraishi A."/>
            <person name="Satake H."/>
            <person name="Nakayama K."/>
        </authorList>
    </citation>
    <scope>NUCLEOTIDE SEQUENCE</scope>
</reference>
<dbReference type="InterPro" id="IPR054722">
    <property type="entry name" value="PolX-like_BBD"/>
</dbReference>
<dbReference type="InterPro" id="IPR039537">
    <property type="entry name" value="Retrotran_Ty1/copia-like"/>
</dbReference>
<dbReference type="InterPro" id="IPR012337">
    <property type="entry name" value="RNaseH-like_sf"/>
</dbReference>
<dbReference type="InterPro" id="IPR001584">
    <property type="entry name" value="Integrase_cat-core"/>
</dbReference>
<evidence type="ECO:0000256" key="4">
    <source>
        <dbReference type="ARBA" id="ARBA00022801"/>
    </source>
</evidence>
<dbReference type="PANTHER" id="PTHR42648">
    <property type="entry name" value="TRANSPOSASE, PUTATIVE-RELATED"/>
    <property type="match status" value="1"/>
</dbReference>
<keyword evidence="1" id="KW-0645">Protease</keyword>
<dbReference type="Pfam" id="PF14223">
    <property type="entry name" value="Retrotran_gag_2"/>
    <property type="match status" value="1"/>
</dbReference>
<sequence length="870" mass="100465">MVIYNALPRKEYERIFMCNTEKEIWKTLLITHLGNSQVKYNKIDLLVQQYEQFFISEDESIDGAFARFNTIITSLKALDEGHSSKNYVRKFLRALQPKWRAKVTAIEESKDLTSLSLDELIGNLKVHEMIIKKDSEIVKAKVESKSLALKAKKESSDEECSTSKSEDEEYAMAVRDFKKLFKRRGRFVRQPRNDKKTFQRSRDDKNSKSDRKYFRYGDPNHLIGECPKPPKDKNQRAFARGSWSDSGEEDDEKIKDETCLVAQAPSEICLGVDLEPDEWIKDSGCSKHMIGNRKLFSTYKAYNGGNVIFGSNLRGNIFGKCTISNDSLRIDNVEHVDNLGFNLLSIGQICDNKCRVSFSEHDSEITKDGKVISRVSIRTDHGREFDNEVQFREFCNANGIAHNFSAPRTPQSNGMVKRKNTTLQEMSRTMLNDQSLPQKFWCNAVDTSTYILKRILIRAILGKTPYELLRGRKPTLDYFRMFGSKCFILNTKDYLTKFDLRSYEGVFLGYSQNSKAYIILNKHTWKIKESLNVTFDETHLPFKTSPLVDDELDEEEAIRATEKKNLENVIEDETLEINDIVNIKESRNHPLENIIGNLNQRTLRLVAQGYNQQEGIDYDETYAPVARLESIRILLAYACALDFKLFQMDVKNAFLNGFINEEVYVAQPSGFIDFEKPDHVYKLKKALYGLKQAPKAWYDRLKAFLVKREIGMVDNTLFTKKKSLNLIIVQIYVDDIIFGSTCQDMCDEFSKIMHDEFEMSMMGELNFFLGLQIKEMEYGIFFSQSKYIKEMLKKFRLEDSKPMKTPVSSDTKLTKGEECESVDSTKYLGMIGSLLYLTVSRPDIMFSVCLCAHFQEAPKTSYLEAVKRIF</sequence>
<name>A0ABQ5C1E3_9ASTR</name>
<reference evidence="7" key="1">
    <citation type="journal article" date="2022" name="Int. J. Mol. Sci.">
        <title>Draft Genome of Tanacetum Coccineum: Genomic Comparison of Closely Related Tanacetum-Family Plants.</title>
        <authorList>
            <person name="Yamashiro T."/>
            <person name="Shiraishi A."/>
            <person name="Nakayama K."/>
            <person name="Satake H."/>
        </authorList>
    </citation>
    <scope>NUCLEOTIDE SEQUENCE</scope>
</reference>
<evidence type="ECO:0000313" key="7">
    <source>
        <dbReference type="EMBL" id="GJT19773.1"/>
    </source>
</evidence>
<keyword evidence="2" id="KW-0479">Metal-binding</keyword>
<keyword evidence="4" id="KW-0378">Hydrolase</keyword>
<feature type="compositionally biased region" description="Basic and acidic residues" evidence="5">
    <location>
        <begin position="191"/>
        <end position="215"/>
    </location>
</feature>
<dbReference type="SUPFAM" id="SSF53098">
    <property type="entry name" value="Ribonuclease H-like"/>
    <property type="match status" value="1"/>
</dbReference>
<organism evidence="7 8">
    <name type="scientific">Tanacetum coccineum</name>
    <dbReference type="NCBI Taxonomy" id="301880"/>
    <lineage>
        <taxon>Eukaryota</taxon>
        <taxon>Viridiplantae</taxon>
        <taxon>Streptophyta</taxon>
        <taxon>Embryophyta</taxon>
        <taxon>Tracheophyta</taxon>
        <taxon>Spermatophyta</taxon>
        <taxon>Magnoliopsida</taxon>
        <taxon>eudicotyledons</taxon>
        <taxon>Gunneridae</taxon>
        <taxon>Pentapetalae</taxon>
        <taxon>asterids</taxon>
        <taxon>campanulids</taxon>
        <taxon>Asterales</taxon>
        <taxon>Asteraceae</taxon>
        <taxon>Asteroideae</taxon>
        <taxon>Anthemideae</taxon>
        <taxon>Anthemidinae</taxon>
        <taxon>Tanacetum</taxon>
    </lineage>
</organism>
<feature type="domain" description="Integrase catalytic" evidence="6">
    <location>
        <begin position="376"/>
        <end position="473"/>
    </location>
</feature>
<dbReference type="InterPro" id="IPR043502">
    <property type="entry name" value="DNA/RNA_pol_sf"/>
</dbReference>
<dbReference type="PROSITE" id="PS50994">
    <property type="entry name" value="INTEGRASE"/>
    <property type="match status" value="1"/>
</dbReference>
<evidence type="ECO:0000256" key="5">
    <source>
        <dbReference type="SAM" id="MobiDB-lite"/>
    </source>
</evidence>
<dbReference type="InterPro" id="IPR013103">
    <property type="entry name" value="RVT_2"/>
</dbReference>
<dbReference type="Proteomes" id="UP001151760">
    <property type="component" value="Unassembled WGS sequence"/>
</dbReference>